<dbReference type="Proteomes" id="UP000006039">
    <property type="component" value="Unassembled WGS sequence"/>
</dbReference>
<sequence>MRGMKRYMLAPLPESLDSQRRCRRRVRFTEPASADQAAAATSPPDQRAYYDTGDVLICAFVLGCVIGYIFNTPSLDKATEILAWAKLKSIKSKFRIAHLQDLTWGRGDEPIEHEAAKVKTTVLHWVTNNTRNGQHRLKEGFLVYGCSSVA</sequence>
<dbReference type="RefSeq" id="XP_009228896.1">
    <property type="nucleotide sequence ID" value="XM_009230632.1"/>
</dbReference>
<dbReference type="HOGENOM" id="CLU_1740625_0_0_1"/>
<dbReference type="VEuPathDB" id="FungiDB:GGTG_12731"/>
<evidence type="ECO:0000313" key="1">
    <source>
        <dbReference type="EMBL" id="EJT69848.1"/>
    </source>
</evidence>
<keyword evidence="3" id="KW-1185">Reference proteome</keyword>
<dbReference type="GeneID" id="20353189"/>
<name>J3PGV1_GAET3</name>
<gene>
    <name evidence="2" type="primary">20353189</name>
    <name evidence="1" type="ORF">GGTG_12731</name>
</gene>
<reference evidence="1" key="3">
    <citation type="submission" date="2010-09" db="EMBL/GenBank/DDBJ databases">
        <title>Annotation of Gaeumannomyces graminis var. tritici R3-111a-1.</title>
        <authorList>
            <consortium name="The Broad Institute Genome Sequencing Platform"/>
            <person name="Ma L.-J."/>
            <person name="Dead R."/>
            <person name="Young S.K."/>
            <person name="Zeng Q."/>
            <person name="Gargeya S."/>
            <person name="Fitzgerald M."/>
            <person name="Haas B."/>
            <person name="Abouelleil A."/>
            <person name="Alvarado L."/>
            <person name="Arachchi H.M."/>
            <person name="Berlin A."/>
            <person name="Brown A."/>
            <person name="Chapman S.B."/>
            <person name="Chen Z."/>
            <person name="Dunbar C."/>
            <person name="Freedman E."/>
            <person name="Gearin G."/>
            <person name="Gellesch M."/>
            <person name="Goldberg J."/>
            <person name="Griggs A."/>
            <person name="Gujja S."/>
            <person name="Heiman D."/>
            <person name="Howarth C."/>
            <person name="Larson L."/>
            <person name="Lui A."/>
            <person name="MacDonald P.J.P."/>
            <person name="Mehta T."/>
            <person name="Montmayeur A."/>
            <person name="Murphy C."/>
            <person name="Neiman D."/>
            <person name="Pearson M."/>
            <person name="Priest M."/>
            <person name="Roberts A."/>
            <person name="Saif S."/>
            <person name="Shea T."/>
            <person name="Shenoy N."/>
            <person name="Sisk P."/>
            <person name="Stolte C."/>
            <person name="Sykes S."/>
            <person name="Yandava C."/>
            <person name="Wortman J."/>
            <person name="Nusbaum C."/>
            <person name="Birren B."/>
        </authorList>
    </citation>
    <scope>NUCLEOTIDE SEQUENCE</scope>
    <source>
        <strain evidence="1">R3-111a-1</strain>
    </source>
</reference>
<dbReference type="EMBL" id="GL385403">
    <property type="protein sequence ID" value="EJT69848.1"/>
    <property type="molecule type" value="Genomic_DNA"/>
</dbReference>
<proteinExistence type="predicted"/>
<reference evidence="2" key="5">
    <citation type="submission" date="2018-04" db="UniProtKB">
        <authorList>
            <consortium name="EnsemblFungi"/>
        </authorList>
    </citation>
    <scope>IDENTIFICATION</scope>
    <source>
        <strain evidence="2">R3-111a-1</strain>
    </source>
</reference>
<dbReference type="AlphaFoldDB" id="J3PGV1"/>
<accession>J3PGV1</accession>
<reference evidence="3" key="1">
    <citation type="submission" date="2010-07" db="EMBL/GenBank/DDBJ databases">
        <title>The genome sequence of Gaeumannomyces graminis var. tritici strain R3-111a-1.</title>
        <authorList>
            <consortium name="The Broad Institute Genome Sequencing Platform"/>
            <person name="Ma L.-J."/>
            <person name="Dead R."/>
            <person name="Young S."/>
            <person name="Zeng Q."/>
            <person name="Koehrsen M."/>
            <person name="Alvarado L."/>
            <person name="Berlin A."/>
            <person name="Chapman S.B."/>
            <person name="Chen Z."/>
            <person name="Freedman E."/>
            <person name="Gellesch M."/>
            <person name="Goldberg J."/>
            <person name="Griggs A."/>
            <person name="Gujja S."/>
            <person name="Heilman E.R."/>
            <person name="Heiman D."/>
            <person name="Hepburn T."/>
            <person name="Howarth C."/>
            <person name="Jen D."/>
            <person name="Larson L."/>
            <person name="Mehta T."/>
            <person name="Neiman D."/>
            <person name="Pearson M."/>
            <person name="Roberts A."/>
            <person name="Saif S."/>
            <person name="Shea T."/>
            <person name="Shenoy N."/>
            <person name="Sisk P."/>
            <person name="Stolte C."/>
            <person name="Sykes S."/>
            <person name="Walk T."/>
            <person name="White J."/>
            <person name="Yandava C."/>
            <person name="Haas B."/>
            <person name="Nusbaum C."/>
            <person name="Birren B."/>
        </authorList>
    </citation>
    <scope>NUCLEOTIDE SEQUENCE [LARGE SCALE GENOMIC DNA]</scope>
    <source>
        <strain evidence="3">R3-111a-1</strain>
    </source>
</reference>
<dbReference type="EnsemblFungi" id="EJT69848">
    <property type="protein sequence ID" value="EJT69848"/>
    <property type="gene ID" value="GGTG_12731"/>
</dbReference>
<evidence type="ECO:0000313" key="2">
    <source>
        <dbReference type="EnsemblFungi" id="EJT69848"/>
    </source>
</evidence>
<evidence type="ECO:0000313" key="3">
    <source>
        <dbReference type="Proteomes" id="UP000006039"/>
    </source>
</evidence>
<protein>
    <submittedName>
        <fullName evidence="1 2">Uncharacterized protein</fullName>
    </submittedName>
</protein>
<reference evidence="2" key="4">
    <citation type="journal article" date="2015" name="G3 (Bethesda)">
        <title>Genome sequences of three phytopathogenic species of the Magnaporthaceae family of fungi.</title>
        <authorList>
            <person name="Okagaki L.H."/>
            <person name="Nunes C.C."/>
            <person name="Sailsbery J."/>
            <person name="Clay B."/>
            <person name="Brown D."/>
            <person name="John T."/>
            <person name="Oh Y."/>
            <person name="Young N."/>
            <person name="Fitzgerald M."/>
            <person name="Haas B.J."/>
            <person name="Zeng Q."/>
            <person name="Young S."/>
            <person name="Adiconis X."/>
            <person name="Fan L."/>
            <person name="Levin J.Z."/>
            <person name="Mitchell T.K."/>
            <person name="Okubara P.A."/>
            <person name="Farman M.L."/>
            <person name="Kohn L.M."/>
            <person name="Birren B."/>
            <person name="Ma L.-J."/>
            <person name="Dean R.A."/>
        </authorList>
    </citation>
    <scope>NUCLEOTIDE SEQUENCE</scope>
    <source>
        <strain evidence="2">R3-111a-1</strain>
    </source>
</reference>
<reference evidence="1" key="2">
    <citation type="submission" date="2010-07" db="EMBL/GenBank/DDBJ databases">
        <authorList>
            <consortium name="The Broad Institute Genome Sequencing Platform"/>
            <consortium name="Broad Institute Genome Sequencing Center for Infectious Disease"/>
            <person name="Ma L.-J."/>
            <person name="Dead R."/>
            <person name="Young S."/>
            <person name="Zeng Q."/>
            <person name="Koehrsen M."/>
            <person name="Alvarado L."/>
            <person name="Berlin A."/>
            <person name="Chapman S.B."/>
            <person name="Chen Z."/>
            <person name="Freedman E."/>
            <person name="Gellesch M."/>
            <person name="Goldberg J."/>
            <person name="Griggs A."/>
            <person name="Gujja S."/>
            <person name="Heilman E.R."/>
            <person name="Heiman D."/>
            <person name="Hepburn T."/>
            <person name="Howarth C."/>
            <person name="Jen D."/>
            <person name="Larson L."/>
            <person name="Mehta T."/>
            <person name="Neiman D."/>
            <person name="Pearson M."/>
            <person name="Roberts A."/>
            <person name="Saif S."/>
            <person name="Shea T."/>
            <person name="Shenoy N."/>
            <person name="Sisk P."/>
            <person name="Stolte C."/>
            <person name="Sykes S."/>
            <person name="Walk T."/>
            <person name="White J."/>
            <person name="Yandava C."/>
            <person name="Haas B."/>
            <person name="Nusbaum C."/>
            <person name="Birren B."/>
        </authorList>
    </citation>
    <scope>NUCLEOTIDE SEQUENCE</scope>
    <source>
        <strain evidence="1">R3-111a-1</strain>
    </source>
</reference>
<organism evidence="1">
    <name type="scientific">Gaeumannomyces tritici (strain R3-111a-1)</name>
    <name type="common">Wheat and barley take-all root rot fungus</name>
    <name type="synonym">Gaeumannomyces graminis var. tritici</name>
    <dbReference type="NCBI Taxonomy" id="644352"/>
    <lineage>
        <taxon>Eukaryota</taxon>
        <taxon>Fungi</taxon>
        <taxon>Dikarya</taxon>
        <taxon>Ascomycota</taxon>
        <taxon>Pezizomycotina</taxon>
        <taxon>Sordariomycetes</taxon>
        <taxon>Sordariomycetidae</taxon>
        <taxon>Magnaporthales</taxon>
        <taxon>Magnaporthaceae</taxon>
        <taxon>Gaeumannomyces</taxon>
    </lineage>
</organism>